<feature type="region of interest" description="Disordered" evidence="2">
    <location>
        <begin position="243"/>
        <end position="265"/>
    </location>
</feature>
<dbReference type="PANTHER" id="PTHR35152">
    <property type="entry name" value="DOMAIN SIGNALLING PROTEIN, PUTATIVE (AFU_ORTHOLOGUE AFUA_5G11310)-RELATED"/>
    <property type="match status" value="1"/>
</dbReference>
<feature type="transmembrane region" description="Helical" evidence="1">
    <location>
        <begin position="109"/>
        <end position="127"/>
    </location>
</feature>
<dbReference type="Pfam" id="PF03707">
    <property type="entry name" value="MHYT"/>
    <property type="match status" value="2"/>
</dbReference>
<evidence type="ECO:0000313" key="4">
    <source>
        <dbReference type="EMBL" id="MFD0803010.1"/>
    </source>
</evidence>
<dbReference type="InterPro" id="IPR005330">
    <property type="entry name" value="MHYT_dom"/>
</dbReference>
<evidence type="ECO:0000313" key="5">
    <source>
        <dbReference type="Proteomes" id="UP001596956"/>
    </source>
</evidence>
<feature type="transmembrane region" description="Helical" evidence="1">
    <location>
        <begin position="83"/>
        <end position="102"/>
    </location>
</feature>
<evidence type="ECO:0000256" key="2">
    <source>
        <dbReference type="SAM" id="MobiDB-lite"/>
    </source>
</evidence>
<protein>
    <submittedName>
        <fullName evidence="4">MHYT domain-containing protein</fullName>
    </submittedName>
</protein>
<keyword evidence="5" id="KW-1185">Reference proteome</keyword>
<accession>A0ABW3BJ01</accession>
<gene>
    <name evidence="4" type="ORF">ACFQZU_17010</name>
</gene>
<feature type="transmembrane region" description="Helical" evidence="1">
    <location>
        <begin position="216"/>
        <end position="237"/>
    </location>
</feature>
<feature type="transmembrane region" description="Helical" evidence="1">
    <location>
        <begin position="6"/>
        <end position="30"/>
    </location>
</feature>
<keyword evidence="1" id="KW-0472">Membrane</keyword>
<dbReference type="PANTHER" id="PTHR35152:SF1">
    <property type="entry name" value="DOMAIN SIGNALLING PROTEIN, PUTATIVE (AFU_ORTHOLOGUE AFUA_5G11310)-RELATED"/>
    <property type="match status" value="1"/>
</dbReference>
<proteinExistence type="predicted"/>
<organism evidence="4 5">
    <name type="scientific">Streptomonospora algeriensis</name>
    <dbReference type="NCBI Taxonomy" id="995084"/>
    <lineage>
        <taxon>Bacteria</taxon>
        <taxon>Bacillati</taxon>
        <taxon>Actinomycetota</taxon>
        <taxon>Actinomycetes</taxon>
        <taxon>Streptosporangiales</taxon>
        <taxon>Nocardiopsidaceae</taxon>
        <taxon>Streptomonospora</taxon>
    </lineage>
</organism>
<comment type="caution">
    <text evidence="4">The sequence shown here is derived from an EMBL/GenBank/DDBJ whole genome shotgun (WGS) entry which is preliminary data.</text>
</comment>
<feature type="transmembrane region" description="Helical" evidence="1">
    <location>
        <begin position="147"/>
        <end position="166"/>
    </location>
</feature>
<evidence type="ECO:0000259" key="3">
    <source>
        <dbReference type="PROSITE" id="PS50924"/>
    </source>
</evidence>
<feature type="domain" description="MHYT" evidence="3">
    <location>
        <begin position="7"/>
        <end position="197"/>
    </location>
</feature>
<feature type="transmembrane region" description="Helical" evidence="1">
    <location>
        <begin position="42"/>
        <end position="63"/>
    </location>
</feature>
<evidence type="ECO:0000256" key="1">
    <source>
        <dbReference type="PROSITE-ProRule" id="PRU00244"/>
    </source>
</evidence>
<keyword evidence="1" id="KW-1133">Transmembrane helix</keyword>
<dbReference type="PROSITE" id="PS50924">
    <property type="entry name" value="MHYT"/>
    <property type="match status" value="1"/>
</dbReference>
<sequence>MIEHFAYGWTTPAIAYAVSFLGSLIGLQAAGRARRSQGGARAGWLFLAALTLGSAAIWAMHFIAMLGFSVQSTTLRYDVPLTVLSGLLAVAAVGAGLFWSMLRRPGRAAALGGGALMGLGAVSMHYLGMASLRMQAEMHHDHRYTAAAAAIALLASTAALLFALHLRGRAATVIASLVMATAVSTMHYTAMFGVRVTALPASPFDTPVLGATMMDFFLPMFVGLGLLMLIVSLILMLSPAEDEADGASAPAPSRPPKDSAFARRD</sequence>
<feature type="transmembrane region" description="Helical" evidence="1">
    <location>
        <begin position="173"/>
        <end position="196"/>
    </location>
</feature>
<dbReference type="EMBL" id="JBHTHR010000687">
    <property type="protein sequence ID" value="MFD0803010.1"/>
    <property type="molecule type" value="Genomic_DNA"/>
</dbReference>
<reference evidence="5" key="1">
    <citation type="journal article" date="2019" name="Int. J. Syst. Evol. Microbiol.">
        <title>The Global Catalogue of Microorganisms (GCM) 10K type strain sequencing project: providing services to taxonomists for standard genome sequencing and annotation.</title>
        <authorList>
            <consortium name="The Broad Institute Genomics Platform"/>
            <consortium name="The Broad Institute Genome Sequencing Center for Infectious Disease"/>
            <person name="Wu L."/>
            <person name="Ma J."/>
        </authorList>
    </citation>
    <scope>NUCLEOTIDE SEQUENCE [LARGE SCALE GENOMIC DNA]</scope>
    <source>
        <strain evidence="5">CCUG 63369</strain>
    </source>
</reference>
<feature type="compositionally biased region" description="Basic and acidic residues" evidence="2">
    <location>
        <begin position="255"/>
        <end position="265"/>
    </location>
</feature>
<keyword evidence="1" id="KW-0812">Transmembrane</keyword>
<name>A0ABW3BJ01_9ACTN</name>
<dbReference type="Proteomes" id="UP001596956">
    <property type="component" value="Unassembled WGS sequence"/>
</dbReference>